<reference evidence="16" key="1">
    <citation type="thesis" date="2020" institute="ProQuest LLC" country="789 East Eisenhower Parkway, Ann Arbor, MI, USA">
        <title>Comparative Genomics and Chromosome Evolution.</title>
        <authorList>
            <person name="Mudd A.B."/>
        </authorList>
    </citation>
    <scope>NUCLEOTIDE SEQUENCE</scope>
    <source>
        <strain evidence="16">237g6f4</strain>
        <tissue evidence="16">Blood</tissue>
    </source>
</reference>
<dbReference type="GO" id="GO:0004930">
    <property type="term" value="F:G protein-coupled receptor activity"/>
    <property type="evidence" value="ECO:0007669"/>
    <property type="project" value="UniProtKB-KW"/>
</dbReference>
<dbReference type="GO" id="GO:0005886">
    <property type="term" value="C:plasma membrane"/>
    <property type="evidence" value="ECO:0007669"/>
    <property type="project" value="UniProtKB-SubCell"/>
</dbReference>
<dbReference type="PRINTS" id="PR00245">
    <property type="entry name" value="OLFACTORYR"/>
</dbReference>
<dbReference type="PANTHER" id="PTHR24242:SF227">
    <property type="entry name" value="OLFACTORY RECEPTOR"/>
    <property type="match status" value="1"/>
</dbReference>
<keyword evidence="3 14" id="KW-0716">Sensory transduction</keyword>
<keyword evidence="11" id="KW-0325">Glycoprotein</keyword>
<feature type="transmembrane region" description="Helical" evidence="14">
    <location>
        <begin position="96"/>
        <end position="118"/>
    </location>
</feature>
<feature type="transmembrane region" description="Helical" evidence="14">
    <location>
        <begin position="272"/>
        <end position="292"/>
    </location>
</feature>
<comment type="similarity">
    <text evidence="13">Belongs to the G-protein coupled receptor 1 family.</text>
</comment>
<dbReference type="PRINTS" id="PR00237">
    <property type="entry name" value="GPCRRHODOPSN"/>
</dbReference>
<dbReference type="Gene3D" id="1.20.1070.10">
    <property type="entry name" value="Rhodopsin 7-helix transmembrane proteins"/>
    <property type="match status" value="1"/>
</dbReference>
<evidence type="ECO:0000256" key="7">
    <source>
        <dbReference type="ARBA" id="ARBA00023040"/>
    </source>
</evidence>
<protein>
    <recommendedName>
        <fullName evidence="14">Olfactory receptor</fullName>
    </recommendedName>
</protein>
<feature type="transmembrane region" description="Helical" evidence="14">
    <location>
        <begin position="56"/>
        <end position="76"/>
    </location>
</feature>
<dbReference type="InterPro" id="IPR017452">
    <property type="entry name" value="GPCR_Rhodpsn_7TM"/>
</dbReference>
<evidence type="ECO:0000256" key="5">
    <source>
        <dbReference type="ARBA" id="ARBA00022725"/>
    </source>
</evidence>
<dbReference type="PROSITE" id="PS00237">
    <property type="entry name" value="G_PROTEIN_RECEP_F1_1"/>
    <property type="match status" value="1"/>
</dbReference>
<evidence type="ECO:0000256" key="12">
    <source>
        <dbReference type="ARBA" id="ARBA00023224"/>
    </source>
</evidence>
<dbReference type="Proteomes" id="UP000824782">
    <property type="component" value="Unassembled WGS sequence"/>
</dbReference>
<feature type="transmembrane region" description="Helical" evidence="14">
    <location>
        <begin position="198"/>
        <end position="223"/>
    </location>
</feature>
<evidence type="ECO:0000256" key="4">
    <source>
        <dbReference type="ARBA" id="ARBA00022692"/>
    </source>
</evidence>
<evidence type="ECO:0000256" key="13">
    <source>
        <dbReference type="RuleBase" id="RU000688"/>
    </source>
</evidence>
<keyword evidence="10 13" id="KW-0675">Receptor</keyword>
<evidence type="ECO:0000256" key="1">
    <source>
        <dbReference type="ARBA" id="ARBA00004651"/>
    </source>
</evidence>
<evidence type="ECO:0000256" key="9">
    <source>
        <dbReference type="ARBA" id="ARBA00023157"/>
    </source>
</evidence>
<keyword evidence="2 14" id="KW-1003">Cell membrane</keyword>
<proteinExistence type="inferred from homology"/>
<gene>
    <name evidence="16" type="ORF">GDO81_019037</name>
</gene>
<evidence type="ECO:0000259" key="15">
    <source>
        <dbReference type="PROSITE" id="PS50262"/>
    </source>
</evidence>
<keyword evidence="5 14" id="KW-0552">Olfaction</keyword>
<keyword evidence="12 13" id="KW-0807">Transducer</keyword>
<keyword evidence="6 14" id="KW-1133">Transmembrane helix</keyword>
<feature type="transmembrane region" description="Helical" evidence="14">
    <location>
        <begin position="20"/>
        <end position="49"/>
    </location>
</feature>
<keyword evidence="8 14" id="KW-0472">Membrane</keyword>
<evidence type="ECO:0000256" key="6">
    <source>
        <dbReference type="ARBA" id="ARBA00022989"/>
    </source>
</evidence>
<feature type="domain" description="G-protein coupled receptors family 1 profile" evidence="15">
    <location>
        <begin position="39"/>
        <end position="290"/>
    </location>
</feature>
<evidence type="ECO:0000256" key="8">
    <source>
        <dbReference type="ARBA" id="ARBA00023136"/>
    </source>
</evidence>
<dbReference type="FunFam" id="1.20.1070.10:FF:000024">
    <property type="entry name" value="Olfactory receptor"/>
    <property type="match status" value="1"/>
</dbReference>
<keyword evidence="9" id="KW-1015">Disulfide bond</keyword>
<evidence type="ECO:0000256" key="2">
    <source>
        <dbReference type="ARBA" id="ARBA00022475"/>
    </source>
</evidence>
<evidence type="ECO:0000256" key="3">
    <source>
        <dbReference type="ARBA" id="ARBA00022606"/>
    </source>
</evidence>
<dbReference type="Pfam" id="PF13853">
    <property type="entry name" value="7tm_4"/>
    <property type="match status" value="1"/>
</dbReference>
<dbReference type="PROSITE" id="PS50262">
    <property type="entry name" value="G_PROTEIN_RECEP_F1_2"/>
    <property type="match status" value="1"/>
</dbReference>
<keyword evidence="17" id="KW-1185">Reference proteome</keyword>
<dbReference type="GO" id="GO:0004984">
    <property type="term" value="F:olfactory receptor activity"/>
    <property type="evidence" value="ECO:0007669"/>
    <property type="project" value="InterPro"/>
</dbReference>
<evidence type="ECO:0000313" key="16">
    <source>
        <dbReference type="EMBL" id="KAG8540570.1"/>
    </source>
</evidence>
<evidence type="ECO:0000256" key="14">
    <source>
        <dbReference type="RuleBase" id="RU363047"/>
    </source>
</evidence>
<dbReference type="SUPFAM" id="SSF81321">
    <property type="entry name" value="Family A G protein-coupled receptor-like"/>
    <property type="match status" value="1"/>
</dbReference>
<feature type="transmembrane region" description="Helical" evidence="14">
    <location>
        <begin position="139"/>
        <end position="160"/>
    </location>
</feature>
<evidence type="ECO:0000313" key="17">
    <source>
        <dbReference type="Proteomes" id="UP000824782"/>
    </source>
</evidence>
<dbReference type="InterPro" id="IPR000725">
    <property type="entry name" value="Olfact_rcpt"/>
</dbReference>
<keyword evidence="7 13" id="KW-0297">G-protein coupled receptor</keyword>
<feature type="transmembrane region" description="Helical" evidence="14">
    <location>
        <begin position="235"/>
        <end position="252"/>
    </location>
</feature>
<comment type="caution">
    <text evidence="16">The sequence shown here is derived from an EMBL/GenBank/DDBJ whole genome shotgun (WGS) entry which is preliminary data.</text>
</comment>
<name>A0AAV6Z000_ENGPU</name>
<accession>A0AAV6Z000</accession>
<keyword evidence="4 13" id="KW-0812">Transmembrane</keyword>
<dbReference type="InterPro" id="IPR050939">
    <property type="entry name" value="Olfactory_GPCR1"/>
</dbReference>
<dbReference type="PANTHER" id="PTHR24242">
    <property type="entry name" value="G-PROTEIN COUPLED RECEPTOR"/>
    <property type="match status" value="1"/>
</dbReference>
<dbReference type="InterPro" id="IPR000276">
    <property type="entry name" value="GPCR_Rhodpsn"/>
</dbReference>
<comment type="subcellular location">
    <subcellularLocation>
        <location evidence="1 14">Cell membrane</location>
        <topology evidence="1 14">Multi-pass membrane protein</topology>
    </subcellularLocation>
</comment>
<dbReference type="AlphaFoldDB" id="A0AAV6Z000"/>
<organism evidence="16 17">
    <name type="scientific">Engystomops pustulosus</name>
    <name type="common">Tungara frog</name>
    <name type="synonym">Physalaemus pustulosus</name>
    <dbReference type="NCBI Taxonomy" id="76066"/>
    <lineage>
        <taxon>Eukaryota</taxon>
        <taxon>Metazoa</taxon>
        <taxon>Chordata</taxon>
        <taxon>Craniata</taxon>
        <taxon>Vertebrata</taxon>
        <taxon>Euteleostomi</taxon>
        <taxon>Amphibia</taxon>
        <taxon>Batrachia</taxon>
        <taxon>Anura</taxon>
        <taxon>Neobatrachia</taxon>
        <taxon>Hyloidea</taxon>
        <taxon>Leptodactylidae</taxon>
        <taxon>Leiuperinae</taxon>
        <taxon>Engystomops</taxon>
    </lineage>
</organism>
<evidence type="ECO:0000256" key="10">
    <source>
        <dbReference type="ARBA" id="ARBA00023170"/>
    </source>
</evidence>
<dbReference type="EMBL" id="WNYA01010034">
    <property type="protein sequence ID" value="KAG8540570.1"/>
    <property type="molecule type" value="Genomic_DNA"/>
</dbReference>
<evidence type="ECO:0000256" key="11">
    <source>
        <dbReference type="ARBA" id="ARBA00023180"/>
    </source>
</evidence>
<sequence length="314" mass="35860">MANQTDAMFVLIGFPGLPVMYHTVVSCLLFLVYVVALSANSIVILLVIWKEHLHEPMYIIIVNLSLSDILFDTITLPKIIAKYWFGAGTMTLSSCMFQLFCVHFLGSVDSFIIMFMALDRHVAISRPLRYSAIITKRRTILFSIFLWVFASLTSLVNAAWHASFPYCGSRKINNCFCVNMAVMGLACGDISLLRQTVYYMAMTVLIGPLCYIIISYIFIIIKVCSSVRNEGLQKAFYTCVTHLFIIAMYFGPRMFVYTAYQVNLVFSLDFSVLLLCIYTYVPHILNPIIYCLRTQEIRQVIGTLLRRKFGLNFE</sequence>